<evidence type="ECO:0008006" key="4">
    <source>
        <dbReference type="Google" id="ProtNLM"/>
    </source>
</evidence>
<evidence type="ECO:0000313" key="3">
    <source>
        <dbReference type="Proteomes" id="UP000601789"/>
    </source>
</evidence>
<dbReference type="EMBL" id="JADGMQ010000005">
    <property type="protein sequence ID" value="MBI1620994.1"/>
    <property type="molecule type" value="Genomic_DNA"/>
</dbReference>
<gene>
    <name evidence="2" type="ORF">IOD40_10000</name>
</gene>
<reference evidence="2 3" key="1">
    <citation type="submission" date="2020-10" db="EMBL/GenBank/DDBJ databases">
        <title>Aquamicrobium zhengzhouensis sp. nov., a exopolysaccharide producing bacterium isolated from farmland soil.</title>
        <authorList>
            <person name="Wang X."/>
        </authorList>
    </citation>
    <scope>NUCLEOTIDE SEQUENCE [LARGE SCALE GENOMIC DNA]</scope>
    <source>
        <strain evidence="3">cd-1</strain>
    </source>
</reference>
<dbReference type="RefSeq" id="WP_198476397.1">
    <property type="nucleotide sequence ID" value="NZ_JADGMQ010000005.1"/>
</dbReference>
<dbReference type="Proteomes" id="UP000601789">
    <property type="component" value="Unassembled WGS sequence"/>
</dbReference>
<name>A0ABS0SDZ3_9HYPH</name>
<feature type="region of interest" description="Disordered" evidence="1">
    <location>
        <begin position="1"/>
        <end position="22"/>
    </location>
</feature>
<sequence length="80" mass="8807">MTQPLTEHSLFKPQASKAQTKADLTDTAARAIIGEEAKLRDAKTARLREARLAREAEIAEAEAVEKPVPAAKRRTIRKGK</sequence>
<comment type="caution">
    <text evidence="2">The sequence shown here is derived from an EMBL/GenBank/DDBJ whole genome shotgun (WGS) entry which is preliminary data.</text>
</comment>
<organism evidence="2 3">
    <name type="scientific">Aquamicrobium zhengzhouense</name>
    <dbReference type="NCBI Taxonomy" id="2781738"/>
    <lineage>
        <taxon>Bacteria</taxon>
        <taxon>Pseudomonadati</taxon>
        <taxon>Pseudomonadota</taxon>
        <taxon>Alphaproteobacteria</taxon>
        <taxon>Hyphomicrobiales</taxon>
        <taxon>Phyllobacteriaceae</taxon>
        <taxon>Aquamicrobium</taxon>
    </lineage>
</organism>
<evidence type="ECO:0000256" key="1">
    <source>
        <dbReference type="SAM" id="MobiDB-lite"/>
    </source>
</evidence>
<evidence type="ECO:0000313" key="2">
    <source>
        <dbReference type="EMBL" id="MBI1620994.1"/>
    </source>
</evidence>
<protein>
    <recommendedName>
        <fullName evidence="4">Transcriptional regulator</fullName>
    </recommendedName>
</protein>
<keyword evidence="3" id="KW-1185">Reference proteome</keyword>
<proteinExistence type="predicted"/>
<accession>A0ABS0SDZ3</accession>